<evidence type="ECO:0000313" key="6">
    <source>
        <dbReference type="Proteomes" id="UP000199051"/>
    </source>
</evidence>
<dbReference type="AlphaFoldDB" id="A0A1H9XJY5"/>
<dbReference type="SMART" id="SM00347">
    <property type="entry name" value="HTH_MARR"/>
    <property type="match status" value="1"/>
</dbReference>
<proteinExistence type="predicted"/>
<dbReference type="InterPro" id="IPR039422">
    <property type="entry name" value="MarR/SlyA-like"/>
</dbReference>
<evidence type="ECO:0000313" key="5">
    <source>
        <dbReference type="EMBL" id="SES45953.1"/>
    </source>
</evidence>
<evidence type="ECO:0000256" key="2">
    <source>
        <dbReference type="ARBA" id="ARBA00023125"/>
    </source>
</evidence>
<organism evidence="5 6">
    <name type="scientific">Actinokineospora terrae</name>
    <dbReference type="NCBI Taxonomy" id="155974"/>
    <lineage>
        <taxon>Bacteria</taxon>
        <taxon>Bacillati</taxon>
        <taxon>Actinomycetota</taxon>
        <taxon>Actinomycetes</taxon>
        <taxon>Pseudonocardiales</taxon>
        <taxon>Pseudonocardiaceae</taxon>
        <taxon>Actinokineospora</taxon>
    </lineage>
</organism>
<dbReference type="STRING" id="155974.SAMN04487818_115186"/>
<reference evidence="6" key="1">
    <citation type="submission" date="2016-10" db="EMBL/GenBank/DDBJ databases">
        <authorList>
            <person name="Varghese N."/>
            <person name="Submissions S."/>
        </authorList>
    </citation>
    <scope>NUCLEOTIDE SEQUENCE [LARGE SCALE GENOMIC DNA]</scope>
    <source>
        <strain evidence="6">DSM 44260</strain>
    </source>
</reference>
<dbReference type="PANTHER" id="PTHR33164:SF64">
    <property type="entry name" value="TRANSCRIPTIONAL REGULATOR SLYA"/>
    <property type="match status" value="1"/>
</dbReference>
<evidence type="ECO:0000259" key="4">
    <source>
        <dbReference type="PROSITE" id="PS50995"/>
    </source>
</evidence>
<protein>
    <submittedName>
        <fullName evidence="5">Transcriptional regulator, MarR family</fullName>
    </submittedName>
</protein>
<dbReference type="PANTHER" id="PTHR33164">
    <property type="entry name" value="TRANSCRIPTIONAL REGULATOR, MARR FAMILY"/>
    <property type="match status" value="1"/>
</dbReference>
<dbReference type="PROSITE" id="PS50995">
    <property type="entry name" value="HTH_MARR_2"/>
    <property type="match status" value="1"/>
</dbReference>
<dbReference type="GO" id="GO:0006950">
    <property type="term" value="P:response to stress"/>
    <property type="evidence" value="ECO:0007669"/>
    <property type="project" value="TreeGrafter"/>
</dbReference>
<sequence length="141" mass="15624">MSGLVWRVSTRWRAAIDRAVTPFGLTHAQYAVMAPLLTLRRSGNRPSQRRLADFTGLEPLYVSKLVRSLEQAGLLTRTPDPDDSRAMLLDPTDHGRDRTERAVAAVRALQHDLTAPLGGVDSPRTRALVEALRALLEEETT</sequence>
<dbReference type="GO" id="GO:0003700">
    <property type="term" value="F:DNA-binding transcription factor activity"/>
    <property type="evidence" value="ECO:0007669"/>
    <property type="project" value="InterPro"/>
</dbReference>
<accession>A0A1H9XJY5</accession>
<dbReference type="Pfam" id="PF01047">
    <property type="entry name" value="MarR"/>
    <property type="match status" value="1"/>
</dbReference>
<evidence type="ECO:0000256" key="1">
    <source>
        <dbReference type="ARBA" id="ARBA00023015"/>
    </source>
</evidence>
<keyword evidence="2" id="KW-0238">DNA-binding</keyword>
<name>A0A1H9XJY5_9PSEU</name>
<dbReference type="GO" id="GO:0003677">
    <property type="term" value="F:DNA binding"/>
    <property type="evidence" value="ECO:0007669"/>
    <property type="project" value="UniProtKB-KW"/>
</dbReference>
<evidence type="ECO:0000256" key="3">
    <source>
        <dbReference type="ARBA" id="ARBA00023163"/>
    </source>
</evidence>
<keyword evidence="3" id="KW-0804">Transcription</keyword>
<keyword evidence="6" id="KW-1185">Reference proteome</keyword>
<dbReference type="Proteomes" id="UP000199051">
    <property type="component" value="Unassembled WGS sequence"/>
</dbReference>
<dbReference type="Gene3D" id="1.10.10.10">
    <property type="entry name" value="Winged helix-like DNA-binding domain superfamily/Winged helix DNA-binding domain"/>
    <property type="match status" value="1"/>
</dbReference>
<feature type="domain" description="HTH marR-type" evidence="4">
    <location>
        <begin position="1"/>
        <end position="137"/>
    </location>
</feature>
<dbReference type="InterPro" id="IPR036390">
    <property type="entry name" value="WH_DNA-bd_sf"/>
</dbReference>
<dbReference type="InterPro" id="IPR036388">
    <property type="entry name" value="WH-like_DNA-bd_sf"/>
</dbReference>
<dbReference type="EMBL" id="FOGI01000015">
    <property type="protein sequence ID" value="SES45953.1"/>
    <property type="molecule type" value="Genomic_DNA"/>
</dbReference>
<keyword evidence="1" id="KW-0805">Transcription regulation</keyword>
<dbReference type="InterPro" id="IPR000835">
    <property type="entry name" value="HTH_MarR-typ"/>
</dbReference>
<dbReference type="SUPFAM" id="SSF46785">
    <property type="entry name" value="Winged helix' DNA-binding domain"/>
    <property type="match status" value="1"/>
</dbReference>
<gene>
    <name evidence="5" type="ORF">SAMN04487818_115186</name>
</gene>